<feature type="region of interest" description="Disordered" evidence="1">
    <location>
        <begin position="1"/>
        <end position="90"/>
    </location>
</feature>
<proteinExistence type="predicted"/>
<sequence length="90" mass="9592">MEPLSHAGANNACEGPYNSDDGSTATGENGREDAASTYKHAMRKAELEREEERVMRIIEQRQKDAGTADGADEDAAMVGDKTPPMGPPAD</sequence>
<reference evidence="2" key="1">
    <citation type="submission" date="2016-04" db="EMBL/GenBank/DDBJ databases">
        <authorList>
            <person name="Nguyen H.D."/>
            <person name="Samba Siva P."/>
            <person name="Cullis J."/>
            <person name="Levesque C.A."/>
            <person name="Hambleton S."/>
        </authorList>
    </citation>
    <scope>NUCLEOTIDE SEQUENCE</scope>
    <source>
        <strain evidence="2">DAOMC 236422</strain>
    </source>
</reference>
<protein>
    <submittedName>
        <fullName evidence="2">Uncharacterized protein</fullName>
    </submittedName>
</protein>
<gene>
    <name evidence="2" type="ORF">A4X09_0g2078</name>
</gene>
<feature type="compositionally biased region" description="Basic and acidic residues" evidence="1">
    <location>
        <begin position="43"/>
        <end position="66"/>
    </location>
</feature>
<comment type="caution">
    <text evidence="2">The sequence shown here is derived from an EMBL/GenBank/DDBJ whole genome shotgun (WGS) entry which is preliminary data.</text>
</comment>
<evidence type="ECO:0000256" key="1">
    <source>
        <dbReference type="SAM" id="MobiDB-lite"/>
    </source>
</evidence>
<evidence type="ECO:0000313" key="3">
    <source>
        <dbReference type="Proteomes" id="UP000078113"/>
    </source>
</evidence>
<dbReference type="AlphaFoldDB" id="A0A8X7NDZ8"/>
<evidence type="ECO:0000313" key="2">
    <source>
        <dbReference type="EMBL" id="KAE8270261.1"/>
    </source>
</evidence>
<name>A0A8X7NDZ8_9BASI</name>
<dbReference type="Proteomes" id="UP000078113">
    <property type="component" value="Unassembled WGS sequence"/>
</dbReference>
<organism evidence="2 3">
    <name type="scientific">Tilletia walkeri</name>
    <dbReference type="NCBI Taxonomy" id="117179"/>
    <lineage>
        <taxon>Eukaryota</taxon>
        <taxon>Fungi</taxon>
        <taxon>Dikarya</taxon>
        <taxon>Basidiomycota</taxon>
        <taxon>Ustilaginomycotina</taxon>
        <taxon>Exobasidiomycetes</taxon>
        <taxon>Tilletiales</taxon>
        <taxon>Tilletiaceae</taxon>
        <taxon>Tilletia</taxon>
    </lineage>
</organism>
<reference evidence="2" key="2">
    <citation type="journal article" date="2019" name="IMA Fungus">
        <title>Genome sequencing and comparison of five Tilletia species to identify candidate genes for the detection of regulated species infecting wheat.</title>
        <authorList>
            <person name="Nguyen H.D.T."/>
            <person name="Sultana T."/>
            <person name="Kesanakurti P."/>
            <person name="Hambleton S."/>
        </authorList>
    </citation>
    <scope>NUCLEOTIDE SEQUENCE</scope>
    <source>
        <strain evidence="2">DAOMC 236422</strain>
    </source>
</reference>
<accession>A0A8X7NDZ8</accession>
<keyword evidence="3" id="KW-1185">Reference proteome</keyword>
<dbReference type="EMBL" id="LWDG02000057">
    <property type="protein sequence ID" value="KAE8270261.1"/>
    <property type="molecule type" value="Genomic_DNA"/>
</dbReference>